<dbReference type="Proteomes" id="UP000515208">
    <property type="component" value="Unplaced"/>
</dbReference>
<evidence type="ECO:0000259" key="1">
    <source>
        <dbReference type="Pfam" id="PF25294"/>
    </source>
</evidence>
<keyword evidence="2" id="KW-1185">Reference proteome</keyword>
<feature type="domain" description="Renin receptor N-terminal" evidence="1">
    <location>
        <begin position="133"/>
        <end position="235"/>
    </location>
</feature>
<evidence type="ECO:0000313" key="3">
    <source>
        <dbReference type="RefSeq" id="XP_010830580.1"/>
    </source>
</evidence>
<dbReference type="GO" id="GO:0009897">
    <property type="term" value="C:external side of plasma membrane"/>
    <property type="evidence" value="ECO:0007669"/>
    <property type="project" value="TreeGrafter"/>
</dbReference>
<reference evidence="3" key="1">
    <citation type="submission" date="2025-08" db="UniProtKB">
        <authorList>
            <consortium name="RefSeq"/>
        </authorList>
    </citation>
    <scope>IDENTIFICATION</scope>
    <source>
        <tissue evidence="3">Blood</tissue>
    </source>
</reference>
<proteinExistence type="predicted"/>
<dbReference type="GO" id="GO:0038023">
    <property type="term" value="F:signaling receptor activity"/>
    <property type="evidence" value="ECO:0007669"/>
    <property type="project" value="InterPro"/>
</dbReference>
<accession>A0A6P3GW05</accession>
<dbReference type="KEGG" id="bbis:104982830"/>
<protein>
    <submittedName>
        <fullName evidence="3">Renin receptor-like</fullName>
    </submittedName>
</protein>
<dbReference type="PANTHER" id="PTHR13351:SF1">
    <property type="entry name" value="RENIN RECEPTOR"/>
    <property type="match status" value="1"/>
</dbReference>
<dbReference type="InterPro" id="IPR012493">
    <property type="entry name" value="Renin_rcpt"/>
</dbReference>
<feature type="non-terminal residue" evidence="3">
    <location>
        <position position="1"/>
    </location>
</feature>
<dbReference type="PANTHER" id="PTHR13351">
    <property type="entry name" value="RENIN RECEPTOR"/>
    <property type="match status" value="1"/>
</dbReference>
<dbReference type="OrthoDB" id="7866065at2759"/>
<name>A0A6P3GW05_BISBB</name>
<dbReference type="AlphaFoldDB" id="A0A6P3GW05"/>
<sequence length="286" mass="31903">NFSVRLQKFCDADYQSVFFSDVFGNEFSILRSPGSVVFRNGNWPIPGERIPDVAALSMGFSVKEGLEVQDQGASMVKVLSRLQSANFLLNPQLPQGYHRGAGLPALAVERKEPPMRNLNYGLILGSLTLKFQAVPFSLDSVANSIHSLFSEETPVVLQLAPSEERVYMVGKANSVFEDLSVTLRQLRNRLFQENSVLTSLPLNSLSRNNEVDLLFLSELQVLRDISSLVSRLLSFVSSIYSGFRRGNTVVELVTVRSFDTSLVRKTRNILETKQVVSTFLDHALKL</sequence>
<evidence type="ECO:0000313" key="2">
    <source>
        <dbReference type="Proteomes" id="UP000515208"/>
    </source>
</evidence>
<gene>
    <name evidence="3" type="primary">LOC104982830</name>
</gene>
<dbReference type="GO" id="GO:0030177">
    <property type="term" value="P:positive regulation of Wnt signaling pathway"/>
    <property type="evidence" value="ECO:0007669"/>
    <property type="project" value="TreeGrafter"/>
</dbReference>
<dbReference type="GeneID" id="104982830"/>
<dbReference type="InterPro" id="IPR057318">
    <property type="entry name" value="RENR_N"/>
</dbReference>
<organism evidence="2 3">
    <name type="scientific">Bison bison bison</name>
    <name type="common">North American plains bison</name>
    <dbReference type="NCBI Taxonomy" id="43346"/>
    <lineage>
        <taxon>Eukaryota</taxon>
        <taxon>Metazoa</taxon>
        <taxon>Chordata</taxon>
        <taxon>Craniata</taxon>
        <taxon>Vertebrata</taxon>
        <taxon>Euteleostomi</taxon>
        <taxon>Mammalia</taxon>
        <taxon>Eutheria</taxon>
        <taxon>Laurasiatheria</taxon>
        <taxon>Artiodactyla</taxon>
        <taxon>Ruminantia</taxon>
        <taxon>Pecora</taxon>
        <taxon>Bovidae</taxon>
        <taxon>Bovinae</taxon>
        <taxon>Bison</taxon>
    </lineage>
</organism>
<dbReference type="Pfam" id="PF25294">
    <property type="entry name" value="RENR_N"/>
    <property type="match status" value="1"/>
</dbReference>
<dbReference type="RefSeq" id="XP_010830580.1">
    <property type="nucleotide sequence ID" value="XM_010832278.1"/>
</dbReference>